<proteinExistence type="predicted"/>
<gene>
    <name evidence="2" type="ORF">BAU07_22905</name>
</gene>
<dbReference type="Proteomes" id="UP000091926">
    <property type="component" value="Chromosome"/>
</dbReference>
<keyword evidence="3" id="KW-1185">Reference proteome</keyword>
<dbReference type="EMBL" id="CP016172">
    <property type="protein sequence ID" value="ANN80714.1"/>
    <property type="molecule type" value="Genomic_DNA"/>
</dbReference>
<sequence>MKITARAATLAGLFALAALGTAHTSADAKPVAHFSDQDRRQVEDVFLQQAQAATAHDIRAFGAVLADAAPGLPDPVVFVARAYQFWGKPALVDHFRETFKGVWKFEPDRAHITIVPLTTDVAQIYAPTQITLGKSAATAKTVPFLVYETAVRTPSGWRVASIVPVPAN</sequence>
<evidence type="ECO:0000313" key="2">
    <source>
        <dbReference type="EMBL" id="ANN80714.1"/>
    </source>
</evidence>
<dbReference type="InterPro" id="IPR032710">
    <property type="entry name" value="NTF2-like_dom_sf"/>
</dbReference>
<feature type="signal peptide" evidence="1">
    <location>
        <begin position="1"/>
        <end position="28"/>
    </location>
</feature>
<dbReference type="SUPFAM" id="SSF54427">
    <property type="entry name" value="NTF2-like"/>
    <property type="match status" value="1"/>
</dbReference>
<dbReference type="KEGG" id="bfz:BAU07_22905"/>
<feature type="chain" id="PRO_5008259154" evidence="1">
    <location>
        <begin position="29"/>
        <end position="168"/>
    </location>
</feature>
<name>A0A193GMY5_9BORD</name>
<protein>
    <submittedName>
        <fullName evidence="2">DUF4440 domain-containing protein</fullName>
    </submittedName>
</protein>
<accession>A0A193GMY5</accession>
<dbReference type="Gene3D" id="3.10.450.50">
    <property type="match status" value="1"/>
</dbReference>
<dbReference type="AlphaFoldDB" id="A0A193GMY5"/>
<reference evidence="2 3" key="1">
    <citation type="submission" date="2016-06" db="EMBL/GenBank/DDBJ databases">
        <title>Complete genome sequences of Bordetella bronchialis and Bordetella flabilis.</title>
        <authorList>
            <person name="LiPuma J.J."/>
            <person name="Spilker T."/>
        </authorList>
    </citation>
    <scope>NUCLEOTIDE SEQUENCE [LARGE SCALE GENOMIC DNA]</scope>
    <source>
        <strain evidence="2 3">AU10664</strain>
    </source>
</reference>
<keyword evidence="1" id="KW-0732">Signal</keyword>
<dbReference type="STRING" id="463014.BAU07_22905"/>
<organism evidence="2 3">
    <name type="scientific">Bordetella flabilis</name>
    <dbReference type="NCBI Taxonomy" id="463014"/>
    <lineage>
        <taxon>Bacteria</taxon>
        <taxon>Pseudomonadati</taxon>
        <taxon>Pseudomonadota</taxon>
        <taxon>Betaproteobacteria</taxon>
        <taxon>Burkholderiales</taxon>
        <taxon>Alcaligenaceae</taxon>
        <taxon>Bordetella</taxon>
    </lineage>
</organism>
<evidence type="ECO:0000313" key="3">
    <source>
        <dbReference type="Proteomes" id="UP000091926"/>
    </source>
</evidence>
<evidence type="ECO:0000256" key="1">
    <source>
        <dbReference type="SAM" id="SignalP"/>
    </source>
</evidence>